<organism evidence="1">
    <name type="scientific">Rhizophora mucronata</name>
    <name type="common">Asiatic mangrove</name>
    <dbReference type="NCBI Taxonomy" id="61149"/>
    <lineage>
        <taxon>Eukaryota</taxon>
        <taxon>Viridiplantae</taxon>
        <taxon>Streptophyta</taxon>
        <taxon>Embryophyta</taxon>
        <taxon>Tracheophyta</taxon>
        <taxon>Spermatophyta</taxon>
        <taxon>Magnoliopsida</taxon>
        <taxon>eudicotyledons</taxon>
        <taxon>Gunneridae</taxon>
        <taxon>Pentapetalae</taxon>
        <taxon>rosids</taxon>
        <taxon>fabids</taxon>
        <taxon>Malpighiales</taxon>
        <taxon>Rhizophoraceae</taxon>
        <taxon>Rhizophora</taxon>
    </lineage>
</organism>
<sequence>MISLLVQKFSEHCNIQIKGTAIVITNNINAKMLFKLIFPSHPKMN</sequence>
<accession>A0A2P2Q3Z4</accession>
<dbReference type="EMBL" id="GGEC01081159">
    <property type="protein sequence ID" value="MBX61643.1"/>
    <property type="molecule type" value="Transcribed_RNA"/>
</dbReference>
<evidence type="ECO:0000313" key="1">
    <source>
        <dbReference type="EMBL" id="MBX61643.1"/>
    </source>
</evidence>
<protein>
    <submittedName>
        <fullName evidence="1">Uncharacterized protein</fullName>
    </submittedName>
</protein>
<dbReference type="AlphaFoldDB" id="A0A2P2Q3Z4"/>
<proteinExistence type="predicted"/>
<reference evidence="1" key="1">
    <citation type="submission" date="2018-02" db="EMBL/GenBank/DDBJ databases">
        <title>Rhizophora mucronata_Transcriptome.</title>
        <authorList>
            <person name="Meera S.P."/>
            <person name="Sreeshan A."/>
            <person name="Augustine A."/>
        </authorList>
    </citation>
    <scope>NUCLEOTIDE SEQUENCE</scope>
    <source>
        <tissue evidence="1">Leaf</tissue>
    </source>
</reference>
<name>A0A2P2Q3Z4_RHIMU</name>